<name>A0A9Q6EJP1_NOSLI</name>
<evidence type="ECO:0000256" key="1">
    <source>
        <dbReference type="ARBA" id="ARBA00008005"/>
    </source>
</evidence>
<dbReference type="EMBL" id="LAHD01000078">
    <property type="protein sequence ID" value="PHK00817.1"/>
    <property type="molecule type" value="Genomic_DNA"/>
</dbReference>
<organism evidence="5 6">
    <name type="scientific">Nostoc linckia z8</name>
    <dbReference type="NCBI Taxonomy" id="1628746"/>
    <lineage>
        <taxon>Bacteria</taxon>
        <taxon>Bacillati</taxon>
        <taxon>Cyanobacteriota</taxon>
        <taxon>Cyanophyceae</taxon>
        <taxon>Nostocales</taxon>
        <taxon>Nostocaceae</taxon>
        <taxon>Nostoc</taxon>
    </lineage>
</organism>
<evidence type="ECO:0000259" key="4">
    <source>
        <dbReference type="Pfam" id="PF17482"/>
    </source>
</evidence>
<feature type="domain" description="Phage tail sheath protein-like beta-sandwich" evidence="3">
    <location>
        <begin position="99"/>
        <end position="193"/>
    </location>
</feature>
<evidence type="ECO:0000259" key="2">
    <source>
        <dbReference type="Pfam" id="PF04984"/>
    </source>
</evidence>
<comment type="caution">
    <text evidence="5">The sequence shown here is derived from an EMBL/GenBank/DDBJ whole genome shotgun (WGS) entry which is preliminary data.</text>
</comment>
<dbReference type="Pfam" id="PF04984">
    <property type="entry name" value="Phage_sheath_1"/>
    <property type="match status" value="1"/>
</dbReference>
<dbReference type="InterPro" id="IPR035326">
    <property type="entry name" value="Beta_sandwich_Seath"/>
</dbReference>
<dbReference type="AlphaFoldDB" id="A0A9Q6EJP1"/>
<sequence>MAISFNQIPASVRLPWVYVEFDGTKAVSGSAVQPYKVLLVGCKTTAGSQALETPARITSPAQAKNLFGTGSILHGMAQRYFQQNDSIETWAVAVAEPGAGVAATGTVVIGGTASVSGTINLYIAGRRVQIPVTAGDATTAIATAASAAINAVTDMPVVATVSSSTVTLTARHKGVYGNEIDIRLNVYGESLPGTITATITAMASGSGAPTLTTLFAALGETHYNLWAWPFTDSASLVALETELPARSGPLKQIDSVAFIAKSDTYANMATFGAARNSEFVCCAATQKSPTPTYEYAAAIVGQVALAAQIDPALPFRTLPLYGVIPPKQTDRYTSSERNLLLYDGISALSVDAGGVVRIEYLITMYQTNPLGAEDVAYLSLNTILTLSYLRYDFRNTFLTKYGRHKLANDGIRIGEGQKILTPKLAKSEIVAMFTRWEERGLVENSEKFKENLIVERNTQDVNRLDCLLPPDLVNQLLVVGAQIQFRLQEQ</sequence>
<dbReference type="InterPro" id="IPR020287">
    <property type="entry name" value="Tail_sheath_C"/>
</dbReference>
<dbReference type="GeneID" id="57097310"/>
<dbReference type="Pfam" id="PF17481">
    <property type="entry name" value="Phage_sheath_domII"/>
    <property type="match status" value="1"/>
</dbReference>
<proteinExistence type="inferred from homology"/>
<dbReference type="InterPro" id="IPR035089">
    <property type="entry name" value="Phage_sheath_subtilisin"/>
</dbReference>
<dbReference type="Proteomes" id="UP000222310">
    <property type="component" value="Unassembled WGS sequence"/>
</dbReference>
<comment type="similarity">
    <text evidence="1">Belongs to the myoviridae tail sheath protein family.</text>
</comment>
<evidence type="ECO:0008006" key="7">
    <source>
        <dbReference type="Google" id="ProtNLM"/>
    </source>
</evidence>
<evidence type="ECO:0000313" key="5">
    <source>
        <dbReference type="EMBL" id="PHK00817.1"/>
    </source>
</evidence>
<accession>A0A9Q6EJP1</accession>
<feature type="domain" description="Tail sheath protein C-terminal" evidence="4">
    <location>
        <begin position="374"/>
        <end position="485"/>
    </location>
</feature>
<dbReference type="PIRSF" id="PIRSF007349">
    <property type="entry name" value="Tsp_L"/>
    <property type="match status" value="1"/>
</dbReference>
<protein>
    <recommendedName>
        <fullName evidence="7">Phage tail protein</fullName>
    </recommendedName>
</protein>
<feature type="domain" description="Tail sheath protein subtilisin-like" evidence="2">
    <location>
        <begin position="206"/>
        <end position="364"/>
    </location>
</feature>
<dbReference type="Pfam" id="PF17482">
    <property type="entry name" value="Phage_sheath_1C"/>
    <property type="match status" value="1"/>
</dbReference>
<reference evidence="5 6" key="1">
    <citation type="submission" date="2015-02" db="EMBL/GenBank/DDBJ databases">
        <title>Nostoc linckia genome annotation.</title>
        <authorList>
            <person name="Zhou Z."/>
        </authorList>
    </citation>
    <scope>NUCLEOTIDE SEQUENCE [LARGE SCALE GENOMIC DNA]</scope>
    <source>
        <strain evidence="6">z8</strain>
    </source>
</reference>
<evidence type="ECO:0000313" key="6">
    <source>
        <dbReference type="Proteomes" id="UP000222310"/>
    </source>
</evidence>
<dbReference type="InterPro" id="IPR007067">
    <property type="entry name" value="Tail_sheath"/>
</dbReference>
<evidence type="ECO:0000259" key="3">
    <source>
        <dbReference type="Pfam" id="PF17481"/>
    </source>
</evidence>
<gene>
    <name evidence="5" type="ORF">VF08_23410</name>
</gene>
<dbReference type="RefSeq" id="WP_099071035.1">
    <property type="nucleotide sequence ID" value="NZ_LAHD01000078.1"/>
</dbReference>